<dbReference type="KEGG" id="laj:A0128_11060"/>
<organism evidence="2 3">
    <name type="scientific">Leptospira tipperaryensis</name>
    <dbReference type="NCBI Taxonomy" id="2564040"/>
    <lineage>
        <taxon>Bacteria</taxon>
        <taxon>Pseudomonadati</taxon>
        <taxon>Spirochaetota</taxon>
        <taxon>Spirochaetia</taxon>
        <taxon>Leptospirales</taxon>
        <taxon>Leptospiraceae</taxon>
        <taxon>Leptospira</taxon>
    </lineage>
</organism>
<gene>
    <name evidence="2" type="ORF">A0128_11060</name>
</gene>
<evidence type="ECO:0000313" key="2">
    <source>
        <dbReference type="EMBL" id="AOP34341.1"/>
    </source>
</evidence>
<keyword evidence="3" id="KW-1185">Reference proteome</keyword>
<evidence type="ECO:0000313" key="3">
    <source>
        <dbReference type="Proteomes" id="UP000094197"/>
    </source>
</evidence>
<accession>A0A1D7UXR3</accession>
<dbReference type="EMBL" id="CP015217">
    <property type="protein sequence ID" value="AOP34341.1"/>
    <property type="molecule type" value="Genomic_DNA"/>
</dbReference>
<reference evidence="2 3" key="1">
    <citation type="submission" date="2016-04" db="EMBL/GenBank/DDBJ databases">
        <title>Complete genome seqeunce of Leptospira alstonii serovar Room22.</title>
        <authorList>
            <person name="Nally J.E."/>
            <person name="Bayles D.O."/>
            <person name="Hurley D."/>
            <person name="Fanning S."/>
            <person name="McMahon B.J."/>
            <person name="Arent Z."/>
        </authorList>
    </citation>
    <scope>NUCLEOTIDE SEQUENCE [LARGE SCALE GENOMIC DNA]</scope>
    <source>
        <strain evidence="2 3">GWTS #1</strain>
    </source>
</reference>
<name>A0A1D7UXR3_9LEPT</name>
<protein>
    <submittedName>
        <fullName evidence="2">Uncharacterized protein</fullName>
    </submittedName>
</protein>
<dbReference type="RefSeq" id="WP_069607567.1">
    <property type="nucleotide sequence ID" value="NZ_CP015217.1"/>
</dbReference>
<dbReference type="OrthoDB" id="344539at2"/>
<feature type="compositionally biased region" description="Basic and acidic residues" evidence="1">
    <location>
        <begin position="88"/>
        <end position="103"/>
    </location>
</feature>
<dbReference type="AlphaFoldDB" id="A0A1D7UXR3"/>
<proteinExistence type="predicted"/>
<evidence type="ECO:0000256" key="1">
    <source>
        <dbReference type="SAM" id="MobiDB-lite"/>
    </source>
</evidence>
<sequence>MKVKVAHLFRKIEEVDRDILELGKIQERISSDRDYSGILKDSIQKEMANLEAGKNEILSLKIKEEPGKTGLVKNSGKSPAEMKNLYSSREKNLTREISVEIPDRPSSPTRKTIHKY</sequence>
<dbReference type="Proteomes" id="UP000094197">
    <property type="component" value="Chromosome 1"/>
</dbReference>
<feature type="region of interest" description="Disordered" evidence="1">
    <location>
        <begin position="68"/>
        <end position="116"/>
    </location>
</feature>